<dbReference type="GO" id="GO:0016757">
    <property type="term" value="F:glycosyltransferase activity"/>
    <property type="evidence" value="ECO:0007669"/>
    <property type="project" value="UniProtKB-KW"/>
</dbReference>
<gene>
    <name evidence="7" type="ORF">glysoja_025061</name>
</gene>
<proteinExistence type="inferred from homology"/>
<sequence>MNLPLQHNHASSKLVKPARASAVDLEILHAKSEILNAPVIMNDPRLYPPLYRNASMFRRSYELMENMLKVCIYQDEDRPIFHEPLLDGIYASEGWFMKLMEANKLSLETLGRLTCFTYLSVQDCCNKLSITSGADHFVVACHDWAPAETRGRMLSSIRALCNADIEVGFKIGKDVSLPETYIRSSENPVKNIEGDPPSQRPILAFFAGGLHVYVVQEHFPWHAEPVKDDLSHMLLHSIWYNRLFHISQT</sequence>
<dbReference type="Pfam" id="PF03016">
    <property type="entry name" value="Exostosin_GT47"/>
    <property type="match status" value="1"/>
</dbReference>
<organism evidence="7">
    <name type="scientific">Glycine soja</name>
    <name type="common">Wild soybean</name>
    <dbReference type="NCBI Taxonomy" id="3848"/>
    <lineage>
        <taxon>Eukaryota</taxon>
        <taxon>Viridiplantae</taxon>
        <taxon>Streptophyta</taxon>
        <taxon>Embryophyta</taxon>
        <taxon>Tracheophyta</taxon>
        <taxon>Spermatophyta</taxon>
        <taxon>Magnoliopsida</taxon>
        <taxon>eudicotyledons</taxon>
        <taxon>Gunneridae</taxon>
        <taxon>Pentapetalae</taxon>
        <taxon>rosids</taxon>
        <taxon>fabids</taxon>
        <taxon>Fabales</taxon>
        <taxon>Fabaceae</taxon>
        <taxon>Papilionoideae</taxon>
        <taxon>50 kb inversion clade</taxon>
        <taxon>NPAAA clade</taxon>
        <taxon>indigoferoid/millettioid clade</taxon>
        <taxon>Phaseoleae</taxon>
        <taxon>Glycine</taxon>
        <taxon>Glycine subgen. Soja</taxon>
    </lineage>
</organism>
<protein>
    <submittedName>
        <fullName evidence="7">Putative glycosyltransferase</fullName>
    </submittedName>
</protein>
<feature type="domain" description="Exostosin GT47" evidence="6">
    <location>
        <begin position="129"/>
        <end position="210"/>
    </location>
</feature>
<evidence type="ECO:0000256" key="2">
    <source>
        <dbReference type="ARBA" id="ARBA00010271"/>
    </source>
</evidence>
<dbReference type="InterPro" id="IPR040911">
    <property type="entry name" value="Exostosin_GT47"/>
</dbReference>
<dbReference type="InterPro" id="IPR004263">
    <property type="entry name" value="Exostosin"/>
</dbReference>
<keyword evidence="4" id="KW-0735">Signal-anchor</keyword>
<evidence type="ECO:0000256" key="1">
    <source>
        <dbReference type="ARBA" id="ARBA00004323"/>
    </source>
</evidence>
<accession>A0A0B2Q955</accession>
<evidence type="ECO:0000259" key="6">
    <source>
        <dbReference type="Pfam" id="PF03016"/>
    </source>
</evidence>
<keyword evidence="5" id="KW-0333">Golgi apparatus</keyword>
<evidence type="ECO:0000256" key="4">
    <source>
        <dbReference type="ARBA" id="ARBA00022968"/>
    </source>
</evidence>
<dbReference type="AlphaFoldDB" id="A0A0B2Q955"/>
<keyword evidence="3" id="KW-0328">Glycosyltransferase</keyword>
<reference evidence="7" key="1">
    <citation type="submission" date="2014-07" db="EMBL/GenBank/DDBJ databases">
        <title>Identification of a novel salt tolerance gene in wild soybean by whole-genome sequencing.</title>
        <authorList>
            <person name="Lam H.-M."/>
            <person name="Qi X."/>
            <person name="Li M.-W."/>
            <person name="Liu X."/>
            <person name="Xie M."/>
            <person name="Ni M."/>
            <person name="Xu X."/>
        </authorList>
    </citation>
    <scope>NUCLEOTIDE SEQUENCE [LARGE SCALE GENOMIC DNA]</scope>
    <source>
        <tissue evidence="7">Root</tissue>
    </source>
</reference>
<dbReference type="PANTHER" id="PTHR11062">
    <property type="entry name" value="EXOSTOSIN HEPARAN SULFATE GLYCOSYLTRANSFERASE -RELATED"/>
    <property type="match status" value="1"/>
</dbReference>
<dbReference type="PANTHER" id="PTHR11062:SF236">
    <property type="entry name" value="GLYCOSYLTRANSFERASE PLANT-LIKE PROTEIN"/>
    <property type="match status" value="1"/>
</dbReference>
<keyword evidence="4" id="KW-0812">Transmembrane</keyword>
<comment type="subcellular location">
    <subcellularLocation>
        <location evidence="1">Golgi apparatus membrane</location>
        <topology evidence="1">Single-pass type II membrane protein</topology>
    </subcellularLocation>
</comment>
<keyword evidence="7" id="KW-0808">Transferase</keyword>
<evidence type="ECO:0000256" key="5">
    <source>
        <dbReference type="ARBA" id="ARBA00023034"/>
    </source>
</evidence>
<dbReference type="GO" id="GO:0000139">
    <property type="term" value="C:Golgi membrane"/>
    <property type="evidence" value="ECO:0007669"/>
    <property type="project" value="UniProtKB-SubCell"/>
</dbReference>
<dbReference type="EMBL" id="KN659929">
    <property type="protein sequence ID" value="KHN18171.1"/>
    <property type="molecule type" value="Genomic_DNA"/>
</dbReference>
<comment type="similarity">
    <text evidence="2">Belongs to the glycosyltransferase 47 family.</text>
</comment>
<evidence type="ECO:0000313" key="7">
    <source>
        <dbReference type="EMBL" id="KHN18171.1"/>
    </source>
</evidence>
<dbReference type="Proteomes" id="UP000053555">
    <property type="component" value="Unassembled WGS sequence"/>
</dbReference>
<evidence type="ECO:0000256" key="3">
    <source>
        <dbReference type="ARBA" id="ARBA00022676"/>
    </source>
</evidence>
<name>A0A0B2Q955_GLYSO</name>